<evidence type="ECO:0000313" key="2">
    <source>
        <dbReference type="Proteomes" id="UP000321926"/>
    </source>
</evidence>
<keyword evidence="2" id="KW-1185">Reference proteome</keyword>
<dbReference type="Proteomes" id="UP000321926">
    <property type="component" value="Unassembled WGS sequence"/>
</dbReference>
<sequence length="67" mass="7614">MYIIKVKGKAKIPDYIQLRDEQFVLIAYFRADRPLKNLERYGLGGKEEALSSVIAGLAFGKLQKLDI</sequence>
<gene>
    <name evidence="1" type="ORF">FVR03_09375</name>
</gene>
<dbReference type="EMBL" id="VRTY01000028">
    <property type="protein sequence ID" value="TXK47591.1"/>
    <property type="molecule type" value="Genomic_DNA"/>
</dbReference>
<dbReference type="RefSeq" id="WP_147921484.1">
    <property type="nucleotide sequence ID" value="NZ_VRTY01000028.1"/>
</dbReference>
<name>A0A5C8KBK0_9BACT</name>
<accession>A0A5C8KBK0</accession>
<proteinExistence type="predicted"/>
<dbReference type="OrthoDB" id="770578at2"/>
<evidence type="ECO:0000313" key="1">
    <source>
        <dbReference type="EMBL" id="TXK47591.1"/>
    </source>
</evidence>
<organism evidence="1 2">
    <name type="scientific">Pontibacter qinzhouensis</name>
    <dbReference type="NCBI Taxonomy" id="2603253"/>
    <lineage>
        <taxon>Bacteria</taxon>
        <taxon>Pseudomonadati</taxon>
        <taxon>Bacteroidota</taxon>
        <taxon>Cytophagia</taxon>
        <taxon>Cytophagales</taxon>
        <taxon>Hymenobacteraceae</taxon>
        <taxon>Pontibacter</taxon>
    </lineage>
</organism>
<comment type="caution">
    <text evidence="1">The sequence shown here is derived from an EMBL/GenBank/DDBJ whole genome shotgun (WGS) entry which is preliminary data.</text>
</comment>
<reference evidence="1 2" key="1">
    <citation type="submission" date="2019-08" db="EMBL/GenBank/DDBJ databases">
        <authorList>
            <person name="Shi S."/>
        </authorList>
    </citation>
    <scope>NUCLEOTIDE SEQUENCE [LARGE SCALE GENOMIC DNA]</scope>
    <source>
        <strain evidence="1 2">GY10130</strain>
    </source>
</reference>
<protein>
    <submittedName>
        <fullName evidence="1">Fructose-6-phosphate aldolase</fullName>
    </submittedName>
</protein>
<dbReference type="AlphaFoldDB" id="A0A5C8KBK0"/>